<proteinExistence type="predicted"/>
<reference evidence="2" key="1">
    <citation type="journal article" date="2024" name="Proc. Natl. Acad. Sci. U.S.A.">
        <title>Extraordinary preservation of gene collinearity over three hundred million years revealed in homosporous lycophytes.</title>
        <authorList>
            <person name="Li C."/>
            <person name="Wickell D."/>
            <person name="Kuo L.Y."/>
            <person name="Chen X."/>
            <person name="Nie B."/>
            <person name="Liao X."/>
            <person name="Peng D."/>
            <person name="Ji J."/>
            <person name="Jenkins J."/>
            <person name="Williams M."/>
            <person name="Shu S."/>
            <person name="Plott C."/>
            <person name="Barry K."/>
            <person name="Rajasekar S."/>
            <person name="Grimwood J."/>
            <person name="Han X."/>
            <person name="Sun S."/>
            <person name="Hou Z."/>
            <person name="He W."/>
            <person name="Dai G."/>
            <person name="Sun C."/>
            <person name="Schmutz J."/>
            <person name="Leebens-Mack J.H."/>
            <person name="Li F.W."/>
            <person name="Wang L."/>
        </authorList>
    </citation>
    <scope>NUCLEOTIDE SEQUENCE [LARGE SCALE GENOMIC DNA]</scope>
    <source>
        <strain evidence="2">cv. PW_Plant_1</strain>
    </source>
</reference>
<protein>
    <submittedName>
        <fullName evidence="1">Uncharacterized protein</fullName>
    </submittedName>
</protein>
<sequence>MSNFGHNMDGFALKRDYPTSFDGVASNMESPYEAKALSSNARASSSRSRCSRFTDLVLRILAVVLSVIAFATMVSDSKSALLSDEAGNVFILKLKYSYSDSTKAVLAANALVCAYSLAQTLGALISIIAGHSLLSTPISEYISFILDQIFAYLVVATSASGATLVNLINNGGGDLWPSLCKGTGLSGFCTLAAASVSISFLTFVVLAISAVQSGYFLAKHITES</sequence>
<organism evidence="1 2">
    <name type="scientific">Diphasiastrum complanatum</name>
    <name type="common">Issler's clubmoss</name>
    <name type="synonym">Lycopodium complanatum</name>
    <dbReference type="NCBI Taxonomy" id="34168"/>
    <lineage>
        <taxon>Eukaryota</taxon>
        <taxon>Viridiplantae</taxon>
        <taxon>Streptophyta</taxon>
        <taxon>Embryophyta</taxon>
        <taxon>Tracheophyta</taxon>
        <taxon>Lycopodiopsida</taxon>
        <taxon>Lycopodiales</taxon>
        <taxon>Lycopodiaceae</taxon>
        <taxon>Lycopodioideae</taxon>
        <taxon>Diphasiastrum</taxon>
    </lineage>
</organism>
<evidence type="ECO:0000313" key="1">
    <source>
        <dbReference type="EMBL" id="KAJ7555709.1"/>
    </source>
</evidence>
<gene>
    <name evidence="1" type="ORF">O6H91_05G051900</name>
</gene>
<accession>A0ACC2DNA6</accession>
<keyword evidence="2" id="KW-1185">Reference proteome</keyword>
<evidence type="ECO:0000313" key="2">
    <source>
        <dbReference type="Proteomes" id="UP001162992"/>
    </source>
</evidence>
<dbReference type="EMBL" id="CM055096">
    <property type="protein sequence ID" value="KAJ7555709.1"/>
    <property type="molecule type" value="Genomic_DNA"/>
</dbReference>
<name>A0ACC2DNA6_DIPCM</name>
<comment type="caution">
    <text evidence="1">The sequence shown here is derived from an EMBL/GenBank/DDBJ whole genome shotgun (WGS) entry which is preliminary data.</text>
</comment>
<dbReference type="Proteomes" id="UP001162992">
    <property type="component" value="Chromosome 5"/>
</dbReference>